<dbReference type="FunFam" id="3.40.30.10:FF:000093">
    <property type="entry name" value="Glutaredoxin 2"/>
    <property type="match status" value="1"/>
</dbReference>
<sequence length="136" mass="14266">MKSFAAPIFLLAATLLQLAVATKCPSGLTCSGNSKEEAFLVAGITSNACFVVSKSYCPFCMRAKSTLASVGADCEIIELDQRADGPALQRVLADMTGRRTVPNVFIGGKSIGGADDTLLLHSKGELKRLLVSAKDL</sequence>
<dbReference type="Pfam" id="PF00462">
    <property type="entry name" value="Glutaredoxin"/>
    <property type="match status" value="1"/>
</dbReference>
<accession>A0A4D9CQZ8</accession>
<dbReference type="PANTHER" id="PTHR45694:SF5">
    <property type="entry name" value="GLUTAREDOXIN 2"/>
    <property type="match status" value="1"/>
</dbReference>
<evidence type="ECO:0000313" key="4">
    <source>
        <dbReference type="Proteomes" id="UP000355283"/>
    </source>
</evidence>
<dbReference type="SUPFAM" id="SSF52833">
    <property type="entry name" value="Thioredoxin-like"/>
    <property type="match status" value="1"/>
</dbReference>
<dbReference type="GO" id="GO:0034599">
    <property type="term" value="P:cellular response to oxidative stress"/>
    <property type="evidence" value="ECO:0007669"/>
    <property type="project" value="TreeGrafter"/>
</dbReference>
<comment type="caution">
    <text evidence="3">The sequence shown here is derived from an EMBL/GenBank/DDBJ whole genome shotgun (WGS) entry which is preliminary data.</text>
</comment>
<keyword evidence="4" id="KW-1185">Reference proteome</keyword>
<dbReference type="PANTHER" id="PTHR45694">
    <property type="entry name" value="GLUTAREDOXIN 2"/>
    <property type="match status" value="1"/>
</dbReference>
<reference evidence="3 4" key="1">
    <citation type="submission" date="2019-01" db="EMBL/GenBank/DDBJ databases">
        <title>Nuclear Genome Assembly of the Microalgal Biofuel strain Nannochloropsis salina CCMP1776.</title>
        <authorList>
            <person name="Hovde B."/>
        </authorList>
    </citation>
    <scope>NUCLEOTIDE SEQUENCE [LARGE SCALE GENOMIC DNA]</scope>
    <source>
        <strain evidence="3 4">CCMP1776</strain>
    </source>
</reference>
<protein>
    <recommendedName>
        <fullName evidence="2">Glutaredoxin domain-containing protein</fullName>
    </recommendedName>
</protein>
<name>A0A4D9CQZ8_9STRA</name>
<evidence type="ECO:0000313" key="3">
    <source>
        <dbReference type="EMBL" id="TFJ80944.1"/>
    </source>
</evidence>
<dbReference type="PROSITE" id="PS51354">
    <property type="entry name" value="GLUTAREDOXIN_2"/>
    <property type="match status" value="1"/>
</dbReference>
<dbReference type="Proteomes" id="UP000355283">
    <property type="component" value="Unassembled WGS sequence"/>
</dbReference>
<proteinExistence type="predicted"/>
<dbReference type="AlphaFoldDB" id="A0A4D9CQZ8"/>
<dbReference type="EMBL" id="SDOX01000145">
    <property type="protein sequence ID" value="TFJ80944.1"/>
    <property type="molecule type" value="Genomic_DNA"/>
</dbReference>
<dbReference type="CDD" id="cd03419">
    <property type="entry name" value="GRX_GRXh_1_2_like"/>
    <property type="match status" value="1"/>
</dbReference>
<evidence type="ECO:0000259" key="2">
    <source>
        <dbReference type="Pfam" id="PF00462"/>
    </source>
</evidence>
<keyword evidence="1" id="KW-0732">Signal</keyword>
<dbReference type="GO" id="GO:0005737">
    <property type="term" value="C:cytoplasm"/>
    <property type="evidence" value="ECO:0007669"/>
    <property type="project" value="TreeGrafter"/>
</dbReference>
<gene>
    <name evidence="3" type="ORF">NSK_007587</name>
</gene>
<dbReference type="GO" id="GO:0015038">
    <property type="term" value="F:glutathione disulfide oxidoreductase activity"/>
    <property type="evidence" value="ECO:0007669"/>
    <property type="project" value="TreeGrafter"/>
</dbReference>
<dbReference type="PRINTS" id="PR00160">
    <property type="entry name" value="GLUTAREDOXIN"/>
</dbReference>
<dbReference type="NCBIfam" id="TIGR02180">
    <property type="entry name" value="GRX_euk"/>
    <property type="match status" value="1"/>
</dbReference>
<dbReference type="Gene3D" id="3.40.30.10">
    <property type="entry name" value="Glutaredoxin"/>
    <property type="match status" value="1"/>
</dbReference>
<dbReference type="InterPro" id="IPR011899">
    <property type="entry name" value="Glutaredoxin_euk/vir"/>
</dbReference>
<organism evidence="3 4">
    <name type="scientific">Nannochloropsis salina CCMP1776</name>
    <dbReference type="NCBI Taxonomy" id="1027361"/>
    <lineage>
        <taxon>Eukaryota</taxon>
        <taxon>Sar</taxon>
        <taxon>Stramenopiles</taxon>
        <taxon>Ochrophyta</taxon>
        <taxon>Eustigmatophyceae</taxon>
        <taxon>Eustigmatales</taxon>
        <taxon>Monodopsidaceae</taxon>
        <taxon>Microchloropsis</taxon>
        <taxon>Microchloropsis salina</taxon>
    </lineage>
</organism>
<dbReference type="OrthoDB" id="44061at2759"/>
<dbReference type="InterPro" id="IPR036249">
    <property type="entry name" value="Thioredoxin-like_sf"/>
</dbReference>
<feature type="signal peptide" evidence="1">
    <location>
        <begin position="1"/>
        <end position="21"/>
    </location>
</feature>
<feature type="domain" description="Glutaredoxin" evidence="2">
    <location>
        <begin position="50"/>
        <end position="111"/>
    </location>
</feature>
<evidence type="ECO:0000256" key="1">
    <source>
        <dbReference type="SAM" id="SignalP"/>
    </source>
</evidence>
<dbReference type="InterPro" id="IPR002109">
    <property type="entry name" value="Glutaredoxin"/>
</dbReference>
<feature type="chain" id="PRO_5020037664" description="Glutaredoxin domain-containing protein" evidence="1">
    <location>
        <begin position="22"/>
        <end position="136"/>
    </location>
</feature>
<dbReference type="InterPro" id="IPR014025">
    <property type="entry name" value="Glutaredoxin_subgr"/>
</dbReference>